<dbReference type="InterPro" id="IPR054323">
    <property type="entry name" value="SPMIP1_C"/>
</dbReference>
<feature type="domain" description="Sperm microtubule inner protein 1 C-terminal" evidence="2">
    <location>
        <begin position="133"/>
        <end position="249"/>
    </location>
</feature>
<sequence>SGGEEGRGPVVKDELQTRDRCDTSSAPLFSHQHSGGGSDGTRREAAGKKTVKEWPAGTMARNYPADIAAQKSLEERYTKERDAQLHWYMARRASGKVGGGTETRSRQMEVFKRRLELAPTMTDDLRQSVEKFKTQKHTKPKRNENQEVLDAISRLKESDPSLCVEMRPISPRTRGLLYQGFSREGRGRGLYLKERAAKAPEDKYQFPIVSSWEYGWKLGEVIKVADIKKPPFGRTRLINDTFYTRTGIPDRQTQGLLIRSKTVF</sequence>
<feature type="compositionally biased region" description="Basic and acidic residues" evidence="1">
    <location>
        <begin position="40"/>
        <end position="52"/>
    </location>
</feature>
<evidence type="ECO:0000313" key="4">
    <source>
        <dbReference type="WBParaSite" id="maker-uti_cns_0000987-snap-gene-1.17-mRNA-1"/>
    </source>
</evidence>
<dbReference type="PANTHER" id="PTHR35826:SF1">
    <property type="entry name" value="PROTEIN ATP6V1FNB-LIKE"/>
    <property type="match status" value="1"/>
</dbReference>
<evidence type="ECO:0000313" key="3">
    <source>
        <dbReference type="Proteomes" id="UP000095280"/>
    </source>
</evidence>
<reference evidence="4" key="1">
    <citation type="submission" date="2016-11" db="UniProtKB">
        <authorList>
            <consortium name="WormBaseParasite"/>
        </authorList>
    </citation>
    <scope>IDENTIFICATION</scope>
</reference>
<evidence type="ECO:0000259" key="2">
    <source>
        <dbReference type="Pfam" id="PF22589"/>
    </source>
</evidence>
<dbReference type="Pfam" id="PF22589">
    <property type="entry name" value="SPMIP1"/>
    <property type="match status" value="1"/>
</dbReference>
<feature type="compositionally biased region" description="Basic and acidic residues" evidence="1">
    <location>
        <begin position="1"/>
        <end position="22"/>
    </location>
</feature>
<dbReference type="WBParaSite" id="maker-uti_cns_0000987-snap-gene-1.17-mRNA-1">
    <property type="protein sequence ID" value="maker-uti_cns_0000987-snap-gene-1.17-mRNA-1"/>
    <property type="gene ID" value="maker-uti_cns_0000987-snap-gene-1.17"/>
</dbReference>
<protein>
    <submittedName>
        <fullName evidence="4">SH2 domain-containing protein</fullName>
    </submittedName>
</protein>
<feature type="region of interest" description="Disordered" evidence="1">
    <location>
        <begin position="1"/>
        <end position="53"/>
    </location>
</feature>
<dbReference type="AlphaFoldDB" id="A0A1I8G644"/>
<proteinExistence type="predicted"/>
<evidence type="ECO:0000256" key="1">
    <source>
        <dbReference type="SAM" id="MobiDB-lite"/>
    </source>
</evidence>
<name>A0A1I8G644_9PLAT</name>
<accession>A0A1I8G644</accession>
<dbReference type="PANTHER" id="PTHR35826">
    <property type="entry name" value="PROTEIN ATP6V1FNB-LIKE"/>
    <property type="match status" value="1"/>
</dbReference>
<organism evidence="3 4">
    <name type="scientific">Macrostomum lignano</name>
    <dbReference type="NCBI Taxonomy" id="282301"/>
    <lineage>
        <taxon>Eukaryota</taxon>
        <taxon>Metazoa</taxon>
        <taxon>Spiralia</taxon>
        <taxon>Lophotrochozoa</taxon>
        <taxon>Platyhelminthes</taxon>
        <taxon>Rhabditophora</taxon>
        <taxon>Macrostomorpha</taxon>
        <taxon>Macrostomida</taxon>
        <taxon>Macrostomidae</taxon>
        <taxon>Macrostomum</taxon>
    </lineage>
</organism>
<dbReference type="Proteomes" id="UP000095280">
    <property type="component" value="Unplaced"/>
</dbReference>
<feature type="compositionally biased region" description="Polar residues" evidence="1">
    <location>
        <begin position="23"/>
        <end position="33"/>
    </location>
</feature>
<keyword evidence="3" id="KW-1185">Reference proteome</keyword>